<reference evidence="3" key="1">
    <citation type="submission" date="2021-06" db="EMBL/GenBank/DDBJ databases">
        <authorList>
            <person name="Kallberg Y."/>
            <person name="Tangrot J."/>
            <person name="Rosling A."/>
        </authorList>
    </citation>
    <scope>NUCLEOTIDE SEQUENCE</scope>
    <source>
        <strain evidence="3">CL551</strain>
    </source>
</reference>
<dbReference type="PROSITE" id="PS50212">
    <property type="entry name" value="RASGEF_NTER"/>
    <property type="match status" value="1"/>
</dbReference>
<feature type="non-terminal residue" evidence="3">
    <location>
        <position position="1"/>
    </location>
</feature>
<dbReference type="AlphaFoldDB" id="A0A9N9JQ53"/>
<dbReference type="Proteomes" id="UP000789342">
    <property type="component" value="Unassembled WGS sequence"/>
</dbReference>
<dbReference type="GO" id="GO:0005085">
    <property type="term" value="F:guanyl-nucleotide exchange factor activity"/>
    <property type="evidence" value="ECO:0007669"/>
    <property type="project" value="UniProtKB-KW"/>
</dbReference>
<evidence type="ECO:0000256" key="1">
    <source>
        <dbReference type="PROSITE-ProRule" id="PRU00135"/>
    </source>
</evidence>
<sequence length="201" mass="21554">PLTSTTWNTGLDLVTRNWLGGLVQRRGGHNSLLKCMKDIAGVGEMLMFVKDGELVFKSVIDATGSRPTSIVESSPGTVSRRNSSYGVSPHTSLHAGEHDALLVVVKAGTLGRLVDILVNGVAAYSASVVDDNGEPPLNIGKQGHLGINSEEYMATFFSTYRSFCSPSELLDILKKYFINAKKVSKDLVTSQNPLESNTSPA</sequence>
<evidence type="ECO:0000313" key="4">
    <source>
        <dbReference type="Proteomes" id="UP000789342"/>
    </source>
</evidence>
<dbReference type="Pfam" id="PF00618">
    <property type="entry name" value="RasGEF_N"/>
    <property type="match status" value="1"/>
</dbReference>
<name>A0A9N9JQ53_9GLOM</name>
<dbReference type="InterPro" id="IPR023578">
    <property type="entry name" value="Ras_GEF_dom_sf"/>
</dbReference>
<accession>A0A9N9JQ53</accession>
<feature type="non-terminal residue" evidence="3">
    <location>
        <position position="201"/>
    </location>
</feature>
<proteinExistence type="predicted"/>
<gene>
    <name evidence="3" type="ORF">AMORRO_LOCUS17827</name>
</gene>
<evidence type="ECO:0000313" key="3">
    <source>
        <dbReference type="EMBL" id="CAG8787138.1"/>
    </source>
</evidence>
<keyword evidence="1" id="KW-0344">Guanine-nucleotide releasing factor</keyword>
<feature type="domain" description="N-terminal Ras-GEF" evidence="2">
    <location>
        <begin position="101"/>
        <end position="201"/>
    </location>
</feature>
<comment type="caution">
    <text evidence="3">The sequence shown here is derived from an EMBL/GenBank/DDBJ whole genome shotgun (WGS) entry which is preliminary data.</text>
</comment>
<organism evidence="3 4">
    <name type="scientific">Acaulospora morrowiae</name>
    <dbReference type="NCBI Taxonomy" id="94023"/>
    <lineage>
        <taxon>Eukaryota</taxon>
        <taxon>Fungi</taxon>
        <taxon>Fungi incertae sedis</taxon>
        <taxon>Mucoromycota</taxon>
        <taxon>Glomeromycotina</taxon>
        <taxon>Glomeromycetes</taxon>
        <taxon>Diversisporales</taxon>
        <taxon>Acaulosporaceae</taxon>
        <taxon>Acaulospora</taxon>
    </lineage>
</organism>
<dbReference type="OrthoDB" id="79452at2759"/>
<keyword evidence="4" id="KW-1185">Reference proteome</keyword>
<dbReference type="EMBL" id="CAJVPV010057718">
    <property type="protein sequence ID" value="CAG8787138.1"/>
    <property type="molecule type" value="Genomic_DNA"/>
</dbReference>
<dbReference type="InterPro" id="IPR000651">
    <property type="entry name" value="Ras-like_Gua-exchang_fac_N"/>
</dbReference>
<protein>
    <submittedName>
        <fullName evidence="3">5080_t:CDS:1</fullName>
    </submittedName>
</protein>
<dbReference type="SUPFAM" id="SSF48366">
    <property type="entry name" value="Ras GEF"/>
    <property type="match status" value="1"/>
</dbReference>
<dbReference type="Gene3D" id="1.20.870.10">
    <property type="entry name" value="Son of sevenless (SoS) protein Chain: S domain 1"/>
    <property type="match status" value="1"/>
</dbReference>
<evidence type="ECO:0000259" key="2">
    <source>
        <dbReference type="PROSITE" id="PS50212"/>
    </source>
</evidence>